<reference evidence="11 12" key="1">
    <citation type="journal article" date="2015" name="Genome Biol. Evol.">
        <title>Phylogenomic analyses indicate that early fungi evolved digesting cell walls of algal ancestors of land plants.</title>
        <authorList>
            <person name="Chang Y."/>
            <person name="Wang S."/>
            <person name="Sekimoto S."/>
            <person name="Aerts A.L."/>
            <person name="Choi C."/>
            <person name="Clum A."/>
            <person name="LaButti K.M."/>
            <person name="Lindquist E.A."/>
            <person name="Yee Ngan C."/>
            <person name="Ohm R.A."/>
            <person name="Salamov A.A."/>
            <person name="Grigoriev I.V."/>
            <person name="Spatafora J.W."/>
            <person name="Berbee M.L."/>
        </authorList>
    </citation>
    <scope>NUCLEOTIDE SEQUENCE [LARGE SCALE GENOMIC DNA]</scope>
    <source>
        <strain evidence="11 12">NRRL 28638</strain>
    </source>
</reference>
<evidence type="ECO:0000256" key="3">
    <source>
        <dbReference type="ARBA" id="ARBA00022454"/>
    </source>
</evidence>
<dbReference type="OrthoDB" id="6627536at2759"/>
<dbReference type="Gene3D" id="1.10.10.1700">
    <property type="entry name" value="Histone-lysine N-methyltransferase"/>
    <property type="match status" value="1"/>
</dbReference>
<dbReference type="Pfam" id="PF00856">
    <property type="entry name" value="SET"/>
    <property type="match status" value="1"/>
</dbReference>
<keyword evidence="3" id="KW-0158">Chromosome</keyword>
<evidence type="ECO:0000256" key="5">
    <source>
        <dbReference type="ARBA" id="ARBA00022679"/>
    </source>
</evidence>
<sequence length="700" mass="78769">MDFLTYAEYDDLLSEMFVDQCFLWFKTIKIQPHSVNLKIEKNKIDNVLKSVIKHNDLVTATYKVLQIPKISLMLRGKTKEHVKAFVNHCQRYLMVYLENSGFEYSETTAYRDFLANRPQNLYDIRSNYYINEARDGCVIATRDYRPGEIIQNCTGSIVTLTEEDRKWLETETRDFSILYSHRKGSDCLFLGPARFVNHDCDPNCEFSAAGAQSITFKVIKHIKAGDEITVYYSDSYFGDDNKDCLCSQCRLEKSNSTDTSQKSSPKRRYNFRSKSNRQARSTTPTHMNIVSETSGIASPCSIADDISDVCVSHKNDNNQINQINQINQSSNTNQNLKPPSPSSVTTSIAPGDGIPIDSLDSATPTCEWCSNPILFTSTRTTDPSVCQRCLRHFKLFATVWPVRPETVKDPKRCLVQFFNEYVKDFSNTASTTRSTRISKAALDPSLSATSKAALEFDSQATPVTKIEYIEDDIRKLLIGAPGTIMESLQYRNRPAALNNSEVIDNSLENGYIDPSQAPHTTLIASEIETLQPALLSAYYNQHARTFTQAQSYGSDPKEAGSVDDTAPDTTSVFRFSDASFNSDSFQHQPTILEYLQKSNSNSVIMPNRLIEPLNSDASSTKSSIRSLPNVQIIRSSSPNNSKITLKITNPRIYESNQQIDTQPNSPIHILSSPTDPIPYSVDNMIRSMLPEITAIPMRWS</sequence>
<keyword evidence="6" id="KW-0949">S-adenosyl-L-methionine</keyword>
<dbReference type="GO" id="GO:0032259">
    <property type="term" value="P:methylation"/>
    <property type="evidence" value="ECO:0007669"/>
    <property type="project" value="UniProtKB-KW"/>
</dbReference>
<keyword evidence="7" id="KW-0156">Chromatin regulator</keyword>
<keyword evidence="4" id="KW-0489">Methyltransferase</keyword>
<protein>
    <recommendedName>
        <fullName evidence="10">SET domain-containing protein</fullName>
    </recommendedName>
</protein>
<dbReference type="PANTHER" id="PTHR12977">
    <property type="entry name" value="SUPPRESSOR OF VARIEGATION 4-20-RELATED"/>
    <property type="match status" value="1"/>
</dbReference>
<comment type="subcellular location">
    <subcellularLocation>
        <location evidence="2">Chromosome</location>
    </subcellularLocation>
    <subcellularLocation>
        <location evidence="1">Nucleus</location>
    </subcellularLocation>
</comment>
<feature type="compositionally biased region" description="Basic residues" evidence="9">
    <location>
        <begin position="264"/>
        <end position="277"/>
    </location>
</feature>
<dbReference type="InterPro" id="IPR001214">
    <property type="entry name" value="SET_dom"/>
</dbReference>
<dbReference type="STRING" id="796925.A0A137NXV8"/>
<evidence type="ECO:0000256" key="9">
    <source>
        <dbReference type="SAM" id="MobiDB-lite"/>
    </source>
</evidence>
<evidence type="ECO:0000259" key="10">
    <source>
        <dbReference type="PROSITE" id="PS50280"/>
    </source>
</evidence>
<dbReference type="InterPro" id="IPR039977">
    <property type="entry name" value="Suv4-20/Set9"/>
</dbReference>
<evidence type="ECO:0000256" key="7">
    <source>
        <dbReference type="ARBA" id="ARBA00022853"/>
    </source>
</evidence>
<dbReference type="CDD" id="cd10524">
    <property type="entry name" value="SET_Suv4-20-like"/>
    <property type="match status" value="1"/>
</dbReference>
<dbReference type="EMBL" id="KQ964627">
    <property type="protein sequence ID" value="KXN67577.1"/>
    <property type="molecule type" value="Genomic_DNA"/>
</dbReference>
<dbReference type="InterPro" id="IPR046341">
    <property type="entry name" value="SET_dom_sf"/>
</dbReference>
<evidence type="ECO:0000313" key="11">
    <source>
        <dbReference type="EMBL" id="KXN67577.1"/>
    </source>
</evidence>
<dbReference type="GO" id="GO:0042799">
    <property type="term" value="F:histone H4K20 methyltransferase activity"/>
    <property type="evidence" value="ECO:0007669"/>
    <property type="project" value="UniProtKB-ARBA"/>
</dbReference>
<evidence type="ECO:0000256" key="4">
    <source>
        <dbReference type="ARBA" id="ARBA00022603"/>
    </source>
</evidence>
<evidence type="ECO:0000256" key="2">
    <source>
        <dbReference type="ARBA" id="ARBA00004286"/>
    </source>
</evidence>
<dbReference type="SMART" id="SM00317">
    <property type="entry name" value="SET"/>
    <property type="match status" value="1"/>
</dbReference>
<feature type="region of interest" description="Disordered" evidence="9">
    <location>
        <begin position="329"/>
        <end position="355"/>
    </location>
</feature>
<feature type="domain" description="SET" evidence="10">
    <location>
        <begin position="119"/>
        <end position="233"/>
    </location>
</feature>
<dbReference type="SUPFAM" id="SSF82199">
    <property type="entry name" value="SET domain"/>
    <property type="match status" value="1"/>
</dbReference>
<dbReference type="InterPro" id="IPR041938">
    <property type="entry name" value="Hist-Lys_N-MTase_N"/>
</dbReference>
<dbReference type="PANTHER" id="PTHR12977:SF4">
    <property type="entry name" value="HISTONE-LYSINE N-METHYLTRANSFERASE KMT5B"/>
    <property type="match status" value="1"/>
</dbReference>
<accession>A0A137NXV8</accession>
<dbReference type="Gene3D" id="2.170.270.10">
    <property type="entry name" value="SET domain"/>
    <property type="match status" value="1"/>
</dbReference>
<keyword evidence="5" id="KW-0808">Transferase</keyword>
<feature type="region of interest" description="Disordered" evidence="9">
    <location>
        <begin position="255"/>
        <end position="288"/>
    </location>
</feature>
<name>A0A137NXV8_CONC2</name>
<dbReference type="GO" id="GO:0005634">
    <property type="term" value="C:nucleus"/>
    <property type="evidence" value="ECO:0007669"/>
    <property type="project" value="UniProtKB-SubCell"/>
</dbReference>
<keyword evidence="12" id="KW-1185">Reference proteome</keyword>
<feature type="compositionally biased region" description="Polar residues" evidence="9">
    <location>
        <begin position="278"/>
        <end position="288"/>
    </location>
</feature>
<dbReference type="Proteomes" id="UP000070444">
    <property type="component" value="Unassembled WGS sequence"/>
</dbReference>
<keyword evidence="8" id="KW-0539">Nucleus</keyword>
<evidence type="ECO:0000256" key="6">
    <source>
        <dbReference type="ARBA" id="ARBA00022691"/>
    </source>
</evidence>
<evidence type="ECO:0000313" key="12">
    <source>
        <dbReference type="Proteomes" id="UP000070444"/>
    </source>
</evidence>
<gene>
    <name evidence="11" type="ORF">CONCODRAFT_10342</name>
</gene>
<proteinExistence type="predicted"/>
<organism evidence="11 12">
    <name type="scientific">Conidiobolus coronatus (strain ATCC 28846 / CBS 209.66 / NRRL 28638)</name>
    <name type="common">Delacroixia coronata</name>
    <dbReference type="NCBI Taxonomy" id="796925"/>
    <lineage>
        <taxon>Eukaryota</taxon>
        <taxon>Fungi</taxon>
        <taxon>Fungi incertae sedis</taxon>
        <taxon>Zoopagomycota</taxon>
        <taxon>Entomophthoromycotina</taxon>
        <taxon>Entomophthoromycetes</taxon>
        <taxon>Entomophthorales</taxon>
        <taxon>Ancylistaceae</taxon>
        <taxon>Conidiobolus</taxon>
    </lineage>
</organism>
<evidence type="ECO:0000256" key="8">
    <source>
        <dbReference type="ARBA" id="ARBA00023242"/>
    </source>
</evidence>
<dbReference type="AlphaFoldDB" id="A0A137NXV8"/>
<dbReference type="GO" id="GO:0005694">
    <property type="term" value="C:chromosome"/>
    <property type="evidence" value="ECO:0007669"/>
    <property type="project" value="UniProtKB-SubCell"/>
</dbReference>
<dbReference type="PROSITE" id="PS50280">
    <property type="entry name" value="SET"/>
    <property type="match status" value="1"/>
</dbReference>
<evidence type="ECO:0000256" key="1">
    <source>
        <dbReference type="ARBA" id="ARBA00004123"/>
    </source>
</evidence>